<dbReference type="PANTHER" id="PTHR43727">
    <property type="entry name" value="DIAMINOPIMELATE DECARBOXYLASE"/>
    <property type="match status" value="1"/>
</dbReference>
<evidence type="ECO:0000259" key="6">
    <source>
        <dbReference type="Pfam" id="PF02784"/>
    </source>
</evidence>
<evidence type="ECO:0000256" key="4">
    <source>
        <dbReference type="ARBA" id="ARBA00023239"/>
    </source>
</evidence>
<comment type="caution">
    <text evidence="7">The sequence shown here is derived from an EMBL/GenBank/DDBJ whole genome shotgun (WGS) entry which is preliminary data.</text>
</comment>
<dbReference type="PANTHER" id="PTHR43727:SF2">
    <property type="entry name" value="GROUP IV DECARBOXYLASE"/>
    <property type="match status" value="1"/>
</dbReference>
<evidence type="ECO:0000256" key="1">
    <source>
        <dbReference type="ARBA" id="ARBA00001933"/>
    </source>
</evidence>
<dbReference type="PRINTS" id="PR01179">
    <property type="entry name" value="ODADCRBXLASE"/>
</dbReference>
<dbReference type="PRINTS" id="PR01181">
    <property type="entry name" value="DAPDCRBXLASE"/>
</dbReference>
<dbReference type="AlphaFoldDB" id="A0A5J4SGJ9"/>
<feature type="domain" description="Orn/DAP/Arg decarboxylase 2 C-terminal" evidence="5">
    <location>
        <begin position="17"/>
        <end position="361"/>
    </location>
</feature>
<proteinExistence type="inferred from homology"/>
<dbReference type="Pfam" id="PF02784">
    <property type="entry name" value="Orn_Arg_deC_N"/>
    <property type="match status" value="1"/>
</dbReference>
<feature type="domain" description="Orn/DAP/Arg decarboxylase 2 N-terminal" evidence="6">
    <location>
        <begin position="37"/>
        <end position="272"/>
    </location>
</feature>
<dbReference type="CDD" id="cd06828">
    <property type="entry name" value="PLPDE_III_DapDC"/>
    <property type="match status" value="1"/>
</dbReference>
<gene>
    <name evidence="7" type="ORF">EZS27_007214</name>
</gene>
<dbReference type="SUPFAM" id="SSF50621">
    <property type="entry name" value="Alanine racemase C-terminal domain-like"/>
    <property type="match status" value="1"/>
</dbReference>
<dbReference type="HAMAP" id="MF_02120">
    <property type="entry name" value="LysA"/>
    <property type="match status" value="1"/>
</dbReference>
<dbReference type="EMBL" id="SNRY01000181">
    <property type="protein sequence ID" value="KAA6345187.1"/>
    <property type="molecule type" value="Genomic_DNA"/>
</dbReference>
<name>A0A5J4SGJ9_9ZZZZ</name>
<dbReference type="Gene3D" id="2.40.37.10">
    <property type="entry name" value="Lyase, Ornithine Decarboxylase, Chain A, domain 1"/>
    <property type="match status" value="1"/>
</dbReference>
<keyword evidence="2" id="KW-0210">Decarboxylase</keyword>
<dbReference type="InterPro" id="IPR002986">
    <property type="entry name" value="DAP_deCOOHase_LysA"/>
</dbReference>
<dbReference type="GO" id="GO:0009089">
    <property type="term" value="P:lysine biosynthetic process via diaminopimelate"/>
    <property type="evidence" value="ECO:0007669"/>
    <property type="project" value="InterPro"/>
</dbReference>
<dbReference type="InterPro" id="IPR022653">
    <property type="entry name" value="De-COase2_pyr-phos_BS"/>
</dbReference>
<dbReference type="InterPro" id="IPR029066">
    <property type="entry name" value="PLP-binding_barrel"/>
</dbReference>
<dbReference type="Pfam" id="PF00278">
    <property type="entry name" value="Orn_DAP_Arg_deC"/>
    <property type="match status" value="1"/>
</dbReference>
<reference evidence="7" key="1">
    <citation type="submission" date="2019-03" db="EMBL/GenBank/DDBJ databases">
        <title>Single cell metagenomics reveals metabolic interactions within the superorganism composed of flagellate Streblomastix strix and complex community of Bacteroidetes bacteria on its surface.</title>
        <authorList>
            <person name="Treitli S.C."/>
            <person name="Kolisko M."/>
            <person name="Husnik F."/>
            <person name="Keeling P."/>
            <person name="Hampl V."/>
        </authorList>
    </citation>
    <scope>NUCLEOTIDE SEQUENCE</scope>
    <source>
        <strain evidence="7">STM</strain>
    </source>
</reference>
<dbReference type="PROSITE" id="PS00879">
    <property type="entry name" value="ODR_DC_2_2"/>
    <property type="match status" value="1"/>
</dbReference>
<comment type="cofactor">
    <cofactor evidence="1">
        <name>pyridoxal 5'-phosphate</name>
        <dbReference type="ChEBI" id="CHEBI:597326"/>
    </cofactor>
</comment>
<dbReference type="InterPro" id="IPR022657">
    <property type="entry name" value="De-COase2_CS"/>
</dbReference>
<dbReference type="FunFam" id="3.20.20.10:FF:000003">
    <property type="entry name" value="Diaminopimelate decarboxylase"/>
    <property type="match status" value="1"/>
</dbReference>
<accession>A0A5J4SGJ9</accession>
<evidence type="ECO:0000313" key="7">
    <source>
        <dbReference type="EMBL" id="KAA6345187.1"/>
    </source>
</evidence>
<evidence type="ECO:0000256" key="2">
    <source>
        <dbReference type="ARBA" id="ARBA00022793"/>
    </source>
</evidence>
<dbReference type="InterPro" id="IPR009006">
    <property type="entry name" value="Ala_racemase/Decarboxylase_C"/>
</dbReference>
<protein>
    <submittedName>
        <fullName evidence="7">Diaminopimelate decarboxylase</fullName>
        <ecNumber evidence="7">4.1.1.20</ecNumber>
    </submittedName>
</protein>
<dbReference type="EC" id="4.1.1.20" evidence="7"/>
<organism evidence="7">
    <name type="scientific">termite gut metagenome</name>
    <dbReference type="NCBI Taxonomy" id="433724"/>
    <lineage>
        <taxon>unclassified sequences</taxon>
        <taxon>metagenomes</taxon>
        <taxon>organismal metagenomes</taxon>
    </lineage>
</organism>
<dbReference type="InterPro" id="IPR022644">
    <property type="entry name" value="De-COase2_N"/>
</dbReference>
<evidence type="ECO:0000259" key="5">
    <source>
        <dbReference type="Pfam" id="PF00278"/>
    </source>
</evidence>
<dbReference type="Gene3D" id="3.20.20.10">
    <property type="entry name" value="Alanine racemase"/>
    <property type="match status" value="1"/>
</dbReference>
<dbReference type="PROSITE" id="PS00878">
    <property type="entry name" value="ODR_DC_2_1"/>
    <property type="match status" value="1"/>
</dbReference>
<sequence length="386" mass="42828">MKGIFPIHEFQSLKTPFYYYDTNILRGTLTCLNKETTRFDSCCVHYAVKANANHKILAIVREAGLGIDCVSGGEIRASINAGIPADKIVYAGVGKADWEINLGLEYGIFCFNVESIAELEVINELAAAQNKTANVAFRINPNVGAHTHAHIVTGLAENKFGINMEDMDRVIDKANKMQHVKLVGLHFHIGSQITDMDDFTALCNRINELQGKLSDRQIRMEHINVGGGLGIDYQHPNRQPIPDFAGFFSIFAKHLKLRSEQTLHFELGRSIVGQCGSLISKVLYVKEGTHKKFVILDAGMTDLIRPALYQAYHKIENITSNEPIEPYDVVGPICESSDVFGKAVGLNRVKRGDFIAIRSAGAYGEVMVSSYNCREMPKGYISEELM</sequence>
<dbReference type="InterPro" id="IPR000183">
    <property type="entry name" value="Orn/DAP/Arg_de-COase"/>
</dbReference>
<dbReference type="GO" id="GO:0008836">
    <property type="term" value="F:diaminopimelate decarboxylase activity"/>
    <property type="evidence" value="ECO:0007669"/>
    <property type="project" value="UniProtKB-EC"/>
</dbReference>
<dbReference type="NCBIfam" id="TIGR01048">
    <property type="entry name" value="lysA"/>
    <property type="match status" value="1"/>
</dbReference>
<keyword evidence="4 7" id="KW-0456">Lyase</keyword>
<evidence type="ECO:0000256" key="3">
    <source>
        <dbReference type="ARBA" id="ARBA00022898"/>
    </source>
</evidence>
<dbReference type="SUPFAM" id="SSF51419">
    <property type="entry name" value="PLP-binding barrel"/>
    <property type="match status" value="1"/>
</dbReference>
<dbReference type="InterPro" id="IPR022643">
    <property type="entry name" value="De-COase2_C"/>
</dbReference>
<keyword evidence="3" id="KW-0663">Pyridoxal phosphate</keyword>